<evidence type="ECO:0000313" key="11">
    <source>
        <dbReference type="EMBL" id="KDR42118.1"/>
    </source>
</evidence>
<evidence type="ECO:0000256" key="5">
    <source>
        <dbReference type="ARBA" id="ARBA00022898"/>
    </source>
</evidence>
<dbReference type="STRING" id="60547.GCA_000751215_03737"/>
<evidence type="ECO:0000259" key="10">
    <source>
        <dbReference type="Pfam" id="PF00266"/>
    </source>
</evidence>
<name>A0A069PN65_9BURK</name>
<reference evidence="11 12" key="1">
    <citation type="submission" date="2014-03" db="EMBL/GenBank/DDBJ databases">
        <title>Draft Genome Sequences of Four Burkholderia Strains.</title>
        <authorList>
            <person name="Liu X.Y."/>
            <person name="Li C.X."/>
            <person name="Xu J.H."/>
        </authorList>
    </citation>
    <scope>NUCLEOTIDE SEQUENCE [LARGE SCALE GENOMIC DNA]</scope>
    <source>
        <strain evidence="11 12">DSM 50014</strain>
    </source>
</reference>
<dbReference type="Gene3D" id="3.90.1150.10">
    <property type="entry name" value="Aspartate Aminotransferase, domain 1"/>
    <property type="match status" value="1"/>
</dbReference>
<dbReference type="GO" id="GO:0008453">
    <property type="term" value="F:alanine-glyoxylate transaminase activity"/>
    <property type="evidence" value="ECO:0007669"/>
    <property type="project" value="TreeGrafter"/>
</dbReference>
<comment type="caution">
    <text evidence="11">The sequence shown here is derived from an EMBL/GenBank/DDBJ whole genome shotgun (WGS) entry which is preliminary data.</text>
</comment>
<feature type="modified residue" description="N6-(pyridoxal phosphate)lysine" evidence="7">
    <location>
        <position position="172"/>
    </location>
</feature>
<keyword evidence="3 11" id="KW-0032">Aminotransferase</keyword>
<evidence type="ECO:0000256" key="7">
    <source>
        <dbReference type="PIRSR" id="PIRSR000524-50"/>
    </source>
</evidence>
<comment type="cofactor">
    <cofactor evidence="1 7 9">
        <name>pyridoxal 5'-phosphate</name>
        <dbReference type="ChEBI" id="CHEBI:597326"/>
    </cofactor>
</comment>
<dbReference type="InterPro" id="IPR000192">
    <property type="entry name" value="Aminotrans_V_dom"/>
</dbReference>
<dbReference type="PIRSF" id="PIRSF000524">
    <property type="entry name" value="SPT"/>
    <property type="match status" value="1"/>
</dbReference>
<dbReference type="GO" id="GO:0004760">
    <property type="term" value="F:L-serine-pyruvate transaminase activity"/>
    <property type="evidence" value="ECO:0007669"/>
    <property type="project" value="TreeGrafter"/>
</dbReference>
<dbReference type="EMBL" id="JFHC01000020">
    <property type="protein sequence ID" value="KDR42118.1"/>
    <property type="molecule type" value="Genomic_DNA"/>
</dbReference>
<dbReference type="Proteomes" id="UP000027466">
    <property type="component" value="Unassembled WGS sequence"/>
</dbReference>
<protein>
    <submittedName>
        <fullName evidence="11">Aspartate aminotransferase</fullName>
    </submittedName>
</protein>
<evidence type="ECO:0000256" key="1">
    <source>
        <dbReference type="ARBA" id="ARBA00001933"/>
    </source>
</evidence>
<organism evidence="11 12">
    <name type="scientific">Caballeronia glathei</name>
    <dbReference type="NCBI Taxonomy" id="60547"/>
    <lineage>
        <taxon>Bacteria</taxon>
        <taxon>Pseudomonadati</taxon>
        <taxon>Pseudomonadota</taxon>
        <taxon>Betaproteobacteria</taxon>
        <taxon>Burkholderiales</taxon>
        <taxon>Burkholderiaceae</taxon>
        <taxon>Caballeronia</taxon>
    </lineage>
</organism>
<keyword evidence="12" id="KW-1185">Reference proteome</keyword>
<dbReference type="InterPro" id="IPR020578">
    <property type="entry name" value="Aminotrans_V_PyrdxlP_BS"/>
</dbReference>
<evidence type="ECO:0000313" key="12">
    <source>
        <dbReference type="Proteomes" id="UP000027466"/>
    </source>
</evidence>
<dbReference type="PROSITE" id="PS00595">
    <property type="entry name" value="AA_TRANSFER_CLASS_5"/>
    <property type="match status" value="1"/>
</dbReference>
<keyword evidence="4 11" id="KW-0808">Transferase</keyword>
<dbReference type="SUPFAM" id="SSF53383">
    <property type="entry name" value="PLP-dependent transferases"/>
    <property type="match status" value="1"/>
</dbReference>
<dbReference type="PANTHER" id="PTHR21152">
    <property type="entry name" value="AMINOTRANSFERASE CLASS V"/>
    <property type="match status" value="1"/>
</dbReference>
<proteinExistence type="inferred from homology"/>
<evidence type="ECO:0000256" key="9">
    <source>
        <dbReference type="RuleBase" id="RU004504"/>
    </source>
</evidence>
<feature type="domain" description="Aminotransferase class V" evidence="10">
    <location>
        <begin position="34"/>
        <end position="310"/>
    </location>
</feature>
<accession>A0A069PN65</accession>
<evidence type="ECO:0000256" key="3">
    <source>
        <dbReference type="ARBA" id="ARBA00022576"/>
    </source>
</evidence>
<evidence type="ECO:0000256" key="2">
    <source>
        <dbReference type="ARBA" id="ARBA00009236"/>
    </source>
</evidence>
<dbReference type="AlphaFoldDB" id="A0A069PN65"/>
<keyword evidence="5 7" id="KW-0663">Pyridoxal phosphate</keyword>
<gene>
    <name evidence="11" type="ORF">BG61_13370</name>
</gene>
<dbReference type="InterPro" id="IPR015422">
    <property type="entry name" value="PyrdxlP-dep_Trfase_small"/>
</dbReference>
<feature type="binding site" evidence="6">
    <location>
        <position position="320"/>
    </location>
    <ligand>
        <name>substrate</name>
    </ligand>
</feature>
<dbReference type="InterPro" id="IPR024169">
    <property type="entry name" value="SP_NH2Trfase/AEP_transaminase"/>
</dbReference>
<dbReference type="GO" id="GO:0019265">
    <property type="term" value="P:glycine biosynthetic process, by transamination of glyoxylate"/>
    <property type="evidence" value="ECO:0007669"/>
    <property type="project" value="TreeGrafter"/>
</dbReference>
<evidence type="ECO:0000256" key="4">
    <source>
        <dbReference type="ARBA" id="ARBA00022679"/>
    </source>
</evidence>
<dbReference type="Gene3D" id="3.40.640.10">
    <property type="entry name" value="Type I PLP-dependent aspartate aminotransferase-like (Major domain)"/>
    <property type="match status" value="1"/>
</dbReference>
<evidence type="ECO:0000256" key="6">
    <source>
        <dbReference type="PIRSR" id="PIRSR000524-1"/>
    </source>
</evidence>
<evidence type="ECO:0000256" key="8">
    <source>
        <dbReference type="RuleBase" id="RU004075"/>
    </source>
</evidence>
<dbReference type="PANTHER" id="PTHR21152:SF24">
    <property type="entry name" value="ALANINE--GLYOXYLATE AMINOTRANSFERASE 1"/>
    <property type="match status" value="1"/>
</dbReference>
<dbReference type="Pfam" id="PF00266">
    <property type="entry name" value="Aminotran_5"/>
    <property type="match status" value="1"/>
</dbReference>
<sequence>MPIRHANALLDVPVYPAGRSAPLADRIGRLLSSTGDVIFVQAEAILALEAVATSIARPGVTAVNIVTSPYGAYFGAWLRRAGATVHELVAEPGQPAGMQALRARMDALPAVDVVAAVHAEAANGVLNPLADIAALAKARNALLVIDAVASIGAHPLDVDALGIDIAVIGAQKGLAGPAGVSAVAMSQRAWTHVAATPDFAPSSLSLAEIRRTWLDRGRGALPGMPAPLEFWALEAAIDRVEAEGIDNVIARHQRAAMAARAGLRALGVEPWIADDRAASALVTSAPVPDGIDAQALIDGAARYGVALGAGFGNTEGRLVRLDHTGAKAAFDSVLAAVIGYGAALVTLGMAVDIGPAAKAVATAWVAPRAGD</sequence>
<comment type="similarity">
    <text evidence="2 8">Belongs to the class-V pyridoxal-phosphate-dependent aminotransferase family.</text>
</comment>
<dbReference type="RefSeq" id="WP_035934172.1">
    <property type="nucleotide sequence ID" value="NZ_CADFFX010000002.1"/>
</dbReference>
<dbReference type="InterPro" id="IPR015421">
    <property type="entry name" value="PyrdxlP-dep_Trfase_major"/>
</dbReference>
<dbReference type="InterPro" id="IPR015424">
    <property type="entry name" value="PyrdxlP-dep_Trfase"/>
</dbReference>